<dbReference type="VEuPathDB" id="TrichDB:TVAGG3_0324260"/>
<dbReference type="EMBL" id="DS113568">
    <property type="protein sequence ID" value="EAY01401.1"/>
    <property type="molecule type" value="Genomic_DNA"/>
</dbReference>
<dbReference type="GO" id="GO:0005643">
    <property type="term" value="C:nuclear pore"/>
    <property type="evidence" value="ECO:0000318"/>
    <property type="project" value="GO_Central"/>
</dbReference>
<gene>
    <name evidence="6" type="ORF">TVAG_230050</name>
</gene>
<dbReference type="SMR" id="A2F0Z3"/>
<dbReference type="STRING" id="5722.A2F0Z3"/>
<dbReference type="GO" id="GO:0006611">
    <property type="term" value="P:protein export from nucleus"/>
    <property type="evidence" value="ECO:0000318"/>
    <property type="project" value="GO_Central"/>
</dbReference>
<dbReference type="PANTHER" id="PTHR12363:SF33">
    <property type="entry name" value="IMPORTIN-13"/>
    <property type="match status" value="1"/>
</dbReference>
<comment type="subcellular location">
    <subcellularLocation>
        <location evidence="1">Nucleus</location>
    </subcellularLocation>
</comment>
<proteinExistence type="inferred from homology"/>
<dbReference type="VEuPathDB" id="TrichDB:TVAG_230050"/>
<dbReference type="Pfam" id="PF03810">
    <property type="entry name" value="IBN_N"/>
    <property type="match status" value="1"/>
</dbReference>
<keyword evidence="3" id="KW-0813">Transport</keyword>
<dbReference type="Proteomes" id="UP000001542">
    <property type="component" value="Unassembled WGS sequence"/>
</dbReference>
<dbReference type="GO" id="GO:0005049">
    <property type="term" value="F:nuclear export signal receptor activity"/>
    <property type="evidence" value="ECO:0000318"/>
    <property type="project" value="GO_Central"/>
</dbReference>
<keyword evidence="7" id="KW-1185">Reference proteome</keyword>
<dbReference type="SUPFAM" id="SSF48371">
    <property type="entry name" value="ARM repeat"/>
    <property type="match status" value="1"/>
</dbReference>
<dbReference type="InterPro" id="IPR051345">
    <property type="entry name" value="Importin_beta-like_NTR"/>
</dbReference>
<organism evidence="6 7">
    <name type="scientific">Trichomonas vaginalis (strain ATCC PRA-98 / G3)</name>
    <dbReference type="NCBI Taxonomy" id="412133"/>
    <lineage>
        <taxon>Eukaryota</taxon>
        <taxon>Metamonada</taxon>
        <taxon>Parabasalia</taxon>
        <taxon>Trichomonadida</taxon>
        <taxon>Trichomonadidae</taxon>
        <taxon>Trichomonas</taxon>
    </lineage>
</organism>
<dbReference type="InParanoid" id="A2F0Z3"/>
<dbReference type="AlphaFoldDB" id="A2F0Z3"/>
<evidence type="ECO:0000313" key="6">
    <source>
        <dbReference type="EMBL" id="EAY01401.1"/>
    </source>
</evidence>
<name>A2F0Z3_TRIV3</name>
<evidence type="ECO:0000259" key="5">
    <source>
        <dbReference type="PROSITE" id="PS50166"/>
    </source>
</evidence>
<evidence type="ECO:0000313" key="7">
    <source>
        <dbReference type="Proteomes" id="UP000001542"/>
    </source>
</evidence>
<dbReference type="InterPro" id="IPR011989">
    <property type="entry name" value="ARM-like"/>
</dbReference>
<dbReference type="RefSeq" id="XP_001314123.1">
    <property type="nucleotide sequence ID" value="XM_001314112.1"/>
</dbReference>
<reference evidence="6" key="2">
    <citation type="journal article" date="2007" name="Science">
        <title>Draft genome sequence of the sexually transmitted pathogen Trichomonas vaginalis.</title>
        <authorList>
            <person name="Carlton J.M."/>
            <person name="Hirt R.P."/>
            <person name="Silva J.C."/>
            <person name="Delcher A.L."/>
            <person name="Schatz M."/>
            <person name="Zhao Q."/>
            <person name="Wortman J.R."/>
            <person name="Bidwell S.L."/>
            <person name="Alsmark U.C.M."/>
            <person name="Besteiro S."/>
            <person name="Sicheritz-Ponten T."/>
            <person name="Noel C.J."/>
            <person name="Dacks J.B."/>
            <person name="Foster P.G."/>
            <person name="Simillion C."/>
            <person name="Van de Peer Y."/>
            <person name="Miranda-Saavedra D."/>
            <person name="Barton G.J."/>
            <person name="Westrop G.D."/>
            <person name="Mueller S."/>
            <person name="Dessi D."/>
            <person name="Fiori P.L."/>
            <person name="Ren Q."/>
            <person name="Paulsen I."/>
            <person name="Zhang H."/>
            <person name="Bastida-Corcuera F.D."/>
            <person name="Simoes-Barbosa A."/>
            <person name="Brown M.T."/>
            <person name="Hayes R.D."/>
            <person name="Mukherjee M."/>
            <person name="Okumura C.Y."/>
            <person name="Schneider R."/>
            <person name="Smith A.J."/>
            <person name="Vanacova S."/>
            <person name="Villalvazo M."/>
            <person name="Haas B.J."/>
            <person name="Pertea M."/>
            <person name="Feldblyum T.V."/>
            <person name="Utterback T.R."/>
            <person name="Shu C.L."/>
            <person name="Osoegawa K."/>
            <person name="de Jong P.J."/>
            <person name="Hrdy I."/>
            <person name="Horvathova L."/>
            <person name="Zubacova Z."/>
            <person name="Dolezal P."/>
            <person name="Malik S.B."/>
            <person name="Logsdon J.M. Jr."/>
            <person name="Henze K."/>
            <person name="Gupta A."/>
            <person name="Wang C.C."/>
            <person name="Dunne R.L."/>
            <person name="Upcroft J.A."/>
            <person name="Upcroft P."/>
            <person name="White O."/>
            <person name="Salzberg S.L."/>
            <person name="Tang P."/>
            <person name="Chiu C.-H."/>
            <person name="Lee Y.-S."/>
            <person name="Embley T.M."/>
            <person name="Coombs G.H."/>
            <person name="Mottram J.C."/>
            <person name="Tachezy J."/>
            <person name="Fraser-Liggett C.M."/>
            <person name="Johnson P.J."/>
        </authorList>
    </citation>
    <scope>NUCLEOTIDE SEQUENCE [LARGE SCALE GENOMIC DNA]</scope>
    <source>
        <strain evidence="6">G3</strain>
    </source>
</reference>
<dbReference type="GO" id="GO:0005737">
    <property type="term" value="C:cytoplasm"/>
    <property type="evidence" value="ECO:0000318"/>
    <property type="project" value="GO_Central"/>
</dbReference>
<dbReference type="InterPro" id="IPR001494">
    <property type="entry name" value="Importin-beta_N"/>
</dbReference>
<keyword evidence="4" id="KW-0539">Nucleus</keyword>
<evidence type="ECO:0000256" key="1">
    <source>
        <dbReference type="ARBA" id="ARBA00004123"/>
    </source>
</evidence>
<accession>A2F0Z3</accession>
<evidence type="ECO:0000256" key="4">
    <source>
        <dbReference type="ARBA" id="ARBA00023242"/>
    </source>
</evidence>
<evidence type="ECO:0000256" key="3">
    <source>
        <dbReference type="ARBA" id="ARBA00022448"/>
    </source>
</evidence>
<comment type="similarity">
    <text evidence="2">Belongs to the importin beta family.</text>
</comment>
<reference evidence="6" key="1">
    <citation type="submission" date="2006-10" db="EMBL/GenBank/DDBJ databases">
        <authorList>
            <person name="Amadeo P."/>
            <person name="Zhao Q."/>
            <person name="Wortman J."/>
            <person name="Fraser-Liggett C."/>
            <person name="Carlton J."/>
        </authorList>
    </citation>
    <scope>NUCLEOTIDE SEQUENCE</scope>
    <source>
        <strain evidence="6">G3</strain>
    </source>
</reference>
<protein>
    <recommendedName>
        <fullName evidence="5">Importin N-terminal domain-containing protein</fullName>
    </recommendedName>
</protein>
<evidence type="ECO:0000256" key="2">
    <source>
        <dbReference type="ARBA" id="ARBA00007991"/>
    </source>
</evidence>
<feature type="domain" description="Importin N-terminal" evidence="5">
    <location>
        <begin position="28"/>
        <end position="94"/>
    </location>
</feature>
<dbReference type="Gene3D" id="1.25.10.10">
    <property type="entry name" value="Leucine-rich Repeat Variant"/>
    <property type="match status" value="2"/>
</dbReference>
<dbReference type="GO" id="GO:0031267">
    <property type="term" value="F:small GTPase binding"/>
    <property type="evidence" value="ECO:0007669"/>
    <property type="project" value="InterPro"/>
</dbReference>
<sequence length="967" mass="111246">MNVSPNIDQIELYMSVGNENSPEEINTAQSGLNEWFKSSLAINDSCAILYRTRSERAKFQAATYVKNNIYSNWSYLNPEDRPEIRSSLLESYFNGNNKENINELIAIAIARIAIFSVLEDWQTFLTDCLFDENTPDILKSLKLLLFTKFCNEVESCQFLTSGTKSKLRELCIENTSLIHPCILSAFREPQILPYAINAFNCLLSWCSLSEIVNPEIMVFLCTEWMATKSTQKPTLECLQTIFIKRTDSAIGFRQFAALVVYGMTHFPDPTNTNLPITANKDVLDFLTKFLARFLSIIDLVFFPIPEEASPEDVAELEREANLVLEGLQQFDIKREDFAAMIANLYEIVLSTSPDRISHDFWKLWNDITRKIYFERINKKATHPIYDFFKDFFPMMRESIYEILPSTIDDEGQIPFEVRSCWSMILQIDPENMVQFLNEQENSEKLCIALGSLEFAIDTDAQMQPIFEIIPQLIEQVNDETNEKYLIALLCTVSHSVRFFIQNREVFRSAIQFICECIGLSESVAIAAVNALAYVIYRQESVFFENDLELANFVVTSSDNFFQFLDLNGIRLLYQLCSRLISKFPENVIQDNFFELFRPIFDHLKMFYEDPYNQENIKQATNDLDIISNTVHDVPASTNYIGQIFVPILLEIGPHVYPVNDFIDVSASLLLALGSLMQGAEYSQIEPHFIETLGQLRPTIHAVTSVFSFIAIVRSKFPEVDQHFGNIMQEFVSPALESDDPPYEQILKMLTEFSFAVVDPNFMLKLFQTTALEFCSRDVNQAALECWTKLIKCQSIDNQVAMNIYKSTFEEIMTIAFSILIDQVHNAVYDKIVEFILMNIQLASDYRLINAELTDTLVGIITKIVPQEPRPNMYYEFVTCLERVYTSIHRFFRAITDFLTGLHKVSPVDTDVFKMEEYSRLEFLPIKLDKNPFLKDFISGKNPDGVLRPKSVVANFKKVIEKVTAQIV</sequence>
<dbReference type="PROSITE" id="PS50166">
    <property type="entry name" value="IMPORTIN_B_NT"/>
    <property type="match status" value="1"/>
</dbReference>
<dbReference type="PANTHER" id="PTHR12363">
    <property type="entry name" value="TRANSPORTIN 3 AND IMPORTIN 13"/>
    <property type="match status" value="1"/>
</dbReference>
<dbReference type="KEGG" id="tva:4759228"/>
<dbReference type="OrthoDB" id="10261013at2759"/>
<dbReference type="InterPro" id="IPR016024">
    <property type="entry name" value="ARM-type_fold"/>
</dbReference>